<reference evidence="9" key="2">
    <citation type="submission" date="2020-09" db="EMBL/GenBank/DDBJ databases">
        <authorList>
            <person name="Sun Q."/>
            <person name="Zhou Y."/>
        </authorList>
    </citation>
    <scope>NUCLEOTIDE SEQUENCE</scope>
    <source>
        <strain evidence="9">CGMCC 1.16134</strain>
    </source>
</reference>
<evidence type="ECO:0000256" key="2">
    <source>
        <dbReference type="ARBA" id="ARBA00007118"/>
    </source>
</evidence>
<dbReference type="PANTHER" id="PTHR43821:SF1">
    <property type="entry name" value="NAD(P)H NITROREDUCTASE YDJA-RELATED"/>
    <property type="match status" value="1"/>
</dbReference>
<dbReference type="SUPFAM" id="SSF55469">
    <property type="entry name" value="FMN-dependent nitroreductase-like"/>
    <property type="match status" value="1"/>
</dbReference>
<keyword evidence="3" id="KW-0285">Flavoprotein</keyword>
<feature type="domain" description="Nitroreductase" evidence="8">
    <location>
        <begin position="7"/>
        <end position="166"/>
    </location>
</feature>
<dbReference type="CDD" id="cd02135">
    <property type="entry name" value="YdjA-like"/>
    <property type="match status" value="1"/>
</dbReference>
<evidence type="ECO:0000256" key="5">
    <source>
        <dbReference type="ARBA" id="ARBA00022857"/>
    </source>
</evidence>
<evidence type="ECO:0000256" key="7">
    <source>
        <dbReference type="ARBA" id="ARBA00023027"/>
    </source>
</evidence>
<gene>
    <name evidence="9" type="ORF">GCM10010912_01150</name>
</gene>
<accession>A0A917BYG5</accession>
<protein>
    <submittedName>
        <fullName evidence="9">Nitroreductase</fullName>
    </submittedName>
</protein>
<dbReference type="InterPro" id="IPR000415">
    <property type="entry name" value="Nitroreductase-like"/>
</dbReference>
<dbReference type="AlphaFoldDB" id="A0A917BYG5"/>
<name>A0A917BYG5_9BACL</name>
<dbReference type="InterPro" id="IPR026021">
    <property type="entry name" value="YdjA-like"/>
</dbReference>
<keyword evidence="6" id="KW-0560">Oxidoreductase</keyword>
<dbReference type="InterPro" id="IPR029479">
    <property type="entry name" value="Nitroreductase"/>
</dbReference>
<keyword evidence="10" id="KW-1185">Reference proteome</keyword>
<dbReference type="EMBL" id="BMKR01000001">
    <property type="protein sequence ID" value="GGF59703.1"/>
    <property type="molecule type" value="Genomic_DNA"/>
</dbReference>
<evidence type="ECO:0000313" key="10">
    <source>
        <dbReference type="Proteomes" id="UP000637643"/>
    </source>
</evidence>
<evidence type="ECO:0000256" key="4">
    <source>
        <dbReference type="ARBA" id="ARBA00022643"/>
    </source>
</evidence>
<dbReference type="PANTHER" id="PTHR43821">
    <property type="entry name" value="NAD(P)H NITROREDUCTASE YDJA-RELATED"/>
    <property type="match status" value="1"/>
</dbReference>
<evidence type="ECO:0000256" key="1">
    <source>
        <dbReference type="ARBA" id="ARBA00001917"/>
    </source>
</evidence>
<dbReference type="GO" id="GO:0016491">
    <property type="term" value="F:oxidoreductase activity"/>
    <property type="evidence" value="ECO:0007669"/>
    <property type="project" value="UniProtKB-KW"/>
</dbReference>
<keyword evidence="5" id="KW-0521">NADP</keyword>
<comment type="similarity">
    <text evidence="2">Belongs to the nitroreductase family.</text>
</comment>
<sequence>MSLAELIRERRSIRKFNSTPVAEELVVELLQTAVQLLPSSAGVPWRCVYAGTPESRKRLADYMLQTVSHSRLGKLIPDKMLEVFKKRFMDIPAHVVVLAGTGPDPLASERNYAAVCSILQNFQLLGWERGLGMLWDTEAMIQNEGLFQGIGMRADERFVGILHVGYYNKAPRGRKRTPAEKKWTVFQG</sequence>
<keyword evidence="7" id="KW-0520">NAD</keyword>
<reference evidence="9" key="1">
    <citation type="journal article" date="2014" name="Int. J. Syst. Evol. Microbiol.">
        <title>Complete genome sequence of Corynebacterium casei LMG S-19264T (=DSM 44701T), isolated from a smear-ripened cheese.</title>
        <authorList>
            <consortium name="US DOE Joint Genome Institute (JGI-PGF)"/>
            <person name="Walter F."/>
            <person name="Albersmeier A."/>
            <person name="Kalinowski J."/>
            <person name="Ruckert C."/>
        </authorList>
    </citation>
    <scope>NUCLEOTIDE SEQUENCE</scope>
    <source>
        <strain evidence="9">CGMCC 1.16134</strain>
    </source>
</reference>
<keyword evidence="4" id="KW-0288">FMN</keyword>
<dbReference type="Proteomes" id="UP000637643">
    <property type="component" value="Unassembled WGS sequence"/>
</dbReference>
<evidence type="ECO:0000256" key="3">
    <source>
        <dbReference type="ARBA" id="ARBA00022630"/>
    </source>
</evidence>
<comment type="caution">
    <text evidence="9">The sequence shown here is derived from an EMBL/GenBank/DDBJ whole genome shotgun (WGS) entry which is preliminary data.</text>
</comment>
<proteinExistence type="inferred from homology"/>
<evidence type="ECO:0000259" key="8">
    <source>
        <dbReference type="Pfam" id="PF00881"/>
    </source>
</evidence>
<dbReference type="Gene3D" id="3.40.109.10">
    <property type="entry name" value="NADH Oxidase"/>
    <property type="match status" value="1"/>
</dbReference>
<organism evidence="9 10">
    <name type="scientific">Paenibacillus albidus</name>
    <dbReference type="NCBI Taxonomy" id="2041023"/>
    <lineage>
        <taxon>Bacteria</taxon>
        <taxon>Bacillati</taxon>
        <taxon>Bacillota</taxon>
        <taxon>Bacilli</taxon>
        <taxon>Bacillales</taxon>
        <taxon>Paenibacillaceae</taxon>
        <taxon>Paenibacillus</taxon>
    </lineage>
</organism>
<dbReference type="Pfam" id="PF00881">
    <property type="entry name" value="Nitroreductase"/>
    <property type="match status" value="1"/>
</dbReference>
<dbReference type="InterPro" id="IPR052530">
    <property type="entry name" value="NAD(P)H_nitroreductase"/>
</dbReference>
<evidence type="ECO:0000256" key="6">
    <source>
        <dbReference type="ARBA" id="ARBA00023002"/>
    </source>
</evidence>
<evidence type="ECO:0000313" key="9">
    <source>
        <dbReference type="EMBL" id="GGF59703.1"/>
    </source>
</evidence>
<comment type="cofactor">
    <cofactor evidence="1">
        <name>FMN</name>
        <dbReference type="ChEBI" id="CHEBI:58210"/>
    </cofactor>
</comment>